<organism evidence="2">
    <name type="scientific">Corethron hystrix</name>
    <dbReference type="NCBI Taxonomy" id="216773"/>
    <lineage>
        <taxon>Eukaryota</taxon>
        <taxon>Sar</taxon>
        <taxon>Stramenopiles</taxon>
        <taxon>Ochrophyta</taxon>
        <taxon>Bacillariophyta</taxon>
        <taxon>Coscinodiscophyceae</taxon>
        <taxon>Corethrophycidae</taxon>
        <taxon>Corethrales</taxon>
        <taxon>Corethraceae</taxon>
        <taxon>Corethron</taxon>
    </lineage>
</organism>
<feature type="signal peptide" evidence="1">
    <location>
        <begin position="1"/>
        <end position="28"/>
    </location>
</feature>
<dbReference type="EMBL" id="HBFR01026109">
    <property type="protein sequence ID" value="CAD8891578.1"/>
    <property type="molecule type" value="Transcribed_RNA"/>
</dbReference>
<gene>
    <name evidence="2" type="ORF">CHYS00102_LOCUS18784</name>
</gene>
<protein>
    <submittedName>
        <fullName evidence="2">Uncharacterized protein</fullName>
    </submittedName>
</protein>
<sequence>MYSTEIMIRVSMLFKILTSILLYTTSDATPGVINDKTLLGNTITEPSIGRGYSYSTGKIFMGCLEIGTTAKTTEPSFDYEYDFSQISNAMTVRADTRKFANSASYNKIMRDIESNVYEGGTTNSQNFIVWMKVDKYYHGIEDLSFSESYFLDEPRALFEEGEYLMFFQSCGPYFIRSVRRVSEMSLNFSLQSMTNLQTVQQLWDEVRNAVGGTFTPNQTMLGEPSKLQASVSTFGLDHQTRGFGRLRVESLEGALNSMDLALAAMMNPNTGMPVSIEVVSWVTNVWVQNNLSVTDELVENGSMISTSIRRFNLITNIEFILRMEDHMLALQNHITAHQNCILELTKVDTTHQDSKLYRYSCNNNENSVACQTNNQKTVSELLEILLGDNQNVGSVQRYALVRSIQRFSGIFNNYYNPCVNRLEGEVQGVALGNMQMYHWMELEECQEVSCTFRNTYYVLEENTCRSLDSISDEVQISGNIREFCPPQFASGEEW</sequence>
<evidence type="ECO:0000313" key="2">
    <source>
        <dbReference type="EMBL" id="CAD8891578.1"/>
    </source>
</evidence>
<dbReference type="AlphaFoldDB" id="A0A7S1BN46"/>
<keyword evidence="1" id="KW-0732">Signal</keyword>
<accession>A0A7S1BN46</accession>
<name>A0A7S1BN46_9STRA</name>
<feature type="chain" id="PRO_5031431149" evidence="1">
    <location>
        <begin position="29"/>
        <end position="494"/>
    </location>
</feature>
<proteinExistence type="predicted"/>
<evidence type="ECO:0000256" key="1">
    <source>
        <dbReference type="SAM" id="SignalP"/>
    </source>
</evidence>
<reference evidence="2" key="1">
    <citation type="submission" date="2021-01" db="EMBL/GenBank/DDBJ databases">
        <authorList>
            <person name="Corre E."/>
            <person name="Pelletier E."/>
            <person name="Niang G."/>
            <person name="Scheremetjew M."/>
            <person name="Finn R."/>
            <person name="Kale V."/>
            <person name="Holt S."/>
            <person name="Cochrane G."/>
            <person name="Meng A."/>
            <person name="Brown T."/>
            <person name="Cohen L."/>
        </authorList>
    </citation>
    <scope>NUCLEOTIDE SEQUENCE</scope>
    <source>
        <strain evidence="2">308</strain>
    </source>
</reference>